<keyword evidence="2" id="KW-1185">Reference proteome</keyword>
<accession>A0A385E397</accession>
<dbReference type="GeneID" id="63911736"/>
<proteinExistence type="predicted"/>
<evidence type="ECO:0000313" key="1">
    <source>
        <dbReference type="EMBL" id="AXQ65179.1"/>
    </source>
</evidence>
<protein>
    <submittedName>
        <fullName evidence="1">Uncharacterized protein</fullName>
    </submittedName>
</protein>
<gene>
    <name evidence="1" type="primary">59</name>
    <name evidence="1" type="ORF">SEA_SCHMIDT_59</name>
</gene>
<organism evidence="1 2">
    <name type="scientific">Gordonia phage Schmidt</name>
    <dbReference type="NCBI Taxonomy" id="2301697"/>
    <lineage>
        <taxon>Viruses</taxon>
        <taxon>Duplodnaviria</taxon>
        <taxon>Heunggongvirae</taxon>
        <taxon>Uroviricota</taxon>
        <taxon>Caudoviricetes</taxon>
        <taxon>Ruthgordonvirinae</taxon>
        <taxon>Schmidtvirus</taxon>
        <taxon>Schmidtvirus schmidt</taxon>
    </lineage>
</organism>
<name>A0A385E397_9CAUD</name>
<dbReference type="RefSeq" id="YP_010050999.1">
    <property type="nucleotide sequence ID" value="NC_054436.1"/>
</dbReference>
<dbReference type="EMBL" id="MH651189">
    <property type="protein sequence ID" value="AXQ65179.1"/>
    <property type="molecule type" value="Genomic_DNA"/>
</dbReference>
<dbReference type="Proteomes" id="UP000262719">
    <property type="component" value="Segment"/>
</dbReference>
<dbReference type="KEGG" id="vg:63911736"/>
<sequence>MVTKCNAGQFLDDGDVAAIQQLLDTEMSMAAAFRSYVEPVNGGSFKLTAFKDHMRARCVCYRK</sequence>
<evidence type="ECO:0000313" key="2">
    <source>
        <dbReference type="Proteomes" id="UP000262719"/>
    </source>
</evidence>
<reference evidence="1 2" key="1">
    <citation type="submission" date="2018-07" db="EMBL/GenBank/DDBJ databases">
        <authorList>
            <person name="Roberston F.H."/>
            <person name="Ghiringhelli B.C."/>
            <person name="Garcia S."/>
            <person name="Henry S."/>
            <person name="Naegele L."/>
            <person name="Slowan-Pomeroy T."/>
            <person name="Briggs L.A."/>
            <person name="Warner M.H."/>
            <person name="Garlena R.A."/>
            <person name="Russell D.A."/>
            <person name="Pope W.H."/>
            <person name="Jacobs-Sera D."/>
            <person name="Hatfull G.F."/>
        </authorList>
    </citation>
    <scope>NUCLEOTIDE SEQUENCE [LARGE SCALE GENOMIC DNA]</scope>
</reference>